<dbReference type="GO" id="GO:0008233">
    <property type="term" value="F:peptidase activity"/>
    <property type="evidence" value="ECO:0007669"/>
    <property type="project" value="InterPro"/>
</dbReference>
<organism evidence="2">
    <name type="scientific">Siphoviridae sp. ctr4Z12</name>
    <dbReference type="NCBI Taxonomy" id="2827280"/>
    <lineage>
        <taxon>Viruses</taxon>
        <taxon>Duplodnaviria</taxon>
        <taxon>Heunggongvirae</taxon>
        <taxon>Uroviricota</taxon>
        <taxon>Caudoviricetes</taxon>
    </lineage>
</organism>
<proteinExistence type="predicted"/>
<dbReference type="SUPFAM" id="SSF55166">
    <property type="entry name" value="Hedgehog/DD-peptidase"/>
    <property type="match status" value="1"/>
</dbReference>
<sequence>MKKEHDIRIDRSKLHPWLDQKLTVLLRKCAKKGIYLIITEGFRSKEYQDALYAKGRTAPGKIVTNAKGSTYSSQHMWGVAFDIAINDSKLLYDAATIRKVAVIAKDIGLGWGGDWKSIVDTPHFYLTKWGSTTSQLKAAYGTPEKFKRTWKKTVKREKGALLWKASSKKTGSHCRIPKGAVVEVLYSKDWYTKVRYKNKVGYVNKKFVA</sequence>
<dbReference type="CDD" id="cd14845">
    <property type="entry name" value="L-Ala-D-Glu_peptidase_like"/>
    <property type="match status" value="1"/>
</dbReference>
<dbReference type="InterPro" id="IPR009045">
    <property type="entry name" value="Zn_M74/Hedgehog-like"/>
</dbReference>
<dbReference type="Gene3D" id="3.30.1380.10">
    <property type="match status" value="1"/>
</dbReference>
<dbReference type="InterPro" id="IPR039561">
    <property type="entry name" value="Peptidase_M15C"/>
</dbReference>
<dbReference type="Gene3D" id="2.30.30.40">
    <property type="entry name" value="SH3 Domains"/>
    <property type="match status" value="1"/>
</dbReference>
<evidence type="ECO:0000259" key="1">
    <source>
        <dbReference type="Pfam" id="PF13539"/>
    </source>
</evidence>
<accession>A0A8S5R5Q6</accession>
<dbReference type="Pfam" id="PF13539">
    <property type="entry name" value="Peptidase_M15_4"/>
    <property type="match status" value="1"/>
</dbReference>
<protein>
    <submittedName>
        <fullName evidence="2">L-Ala-D-Glu peptidase-like protein</fullName>
    </submittedName>
</protein>
<feature type="domain" description="Peptidase M15C" evidence="1">
    <location>
        <begin position="68"/>
        <end position="124"/>
    </location>
</feature>
<name>A0A8S5R5Q6_9CAUD</name>
<reference evidence="2" key="1">
    <citation type="journal article" date="2021" name="Proc. Natl. Acad. Sci. U.S.A.">
        <title>A Catalog of Tens of Thousands of Viruses from Human Metagenomes Reveals Hidden Associations with Chronic Diseases.</title>
        <authorList>
            <person name="Tisza M.J."/>
            <person name="Buck C.B."/>
        </authorList>
    </citation>
    <scope>NUCLEOTIDE SEQUENCE</scope>
    <source>
        <strain evidence="2">Ctr4Z12</strain>
    </source>
</reference>
<evidence type="ECO:0000313" key="2">
    <source>
        <dbReference type="EMBL" id="DAE26417.1"/>
    </source>
</evidence>
<dbReference type="EMBL" id="BK015818">
    <property type="protein sequence ID" value="DAE26417.1"/>
    <property type="molecule type" value="Genomic_DNA"/>
</dbReference>